<keyword evidence="2 10" id="KW-0813">Transport</keyword>
<evidence type="ECO:0000313" key="13">
    <source>
        <dbReference type="EMBL" id="KAF0287225.1"/>
    </source>
</evidence>
<dbReference type="PRINTS" id="PR01738">
    <property type="entry name" value="RNABINDINGM8"/>
</dbReference>
<protein>
    <recommendedName>
        <fullName evidence="10">RNA-binding protein 8A</fullName>
    </recommendedName>
</protein>
<evidence type="ECO:0000256" key="9">
    <source>
        <dbReference type="PROSITE-ProRule" id="PRU00176"/>
    </source>
</evidence>
<evidence type="ECO:0000256" key="2">
    <source>
        <dbReference type="ARBA" id="ARBA00022448"/>
    </source>
</evidence>
<evidence type="ECO:0000256" key="8">
    <source>
        <dbReference type="ARBA" id="ARBA00023242"/>
    </source>
</evidence>
<evidence type="ECO:0000313" key="14">
    <source>
        <dbReference type="Proteomes" id="UP000440578"/>
    </source>
</evidence>
<evidence type="ECO:0000256" key="4">
    <source>
        <dbReference type="ARBA" id="ARBA00022664"/>
    </source>
</evidence>
<comment type="function">
    <text evidence="10">Core component of the splicing-dependent multiprotein exon junction complex (EJC) deposited at splice junctions on mRNAs.</text>
</comment>
<dbReference type="CDD" id="cd12324">
    <property type="entry name" value="RRM_RBM8"/>
    <property type="match status" value="1"/>
</dbReference>
<dbReference type="GO" id="GO:0008380">
    <property type="term" value="P:RNA splicing"/>
    <property type="evidence" value="ECO:0007669"/>
    <property type="project" value="UniProtKB-KW"/>
</dbReference>
<keyword evidence="6 9" id="KW-0694">RNA-binding</keyword>
<name>A0A6A4V0Q5_AMPAM</name>
<keyword evidence="4 10" id="KW-0507">mRNA processing</keyword>
<dbReference type="GO" id="GO:0005737">
    <property type="term" value="C:cytoplasm"/>
    <property type="evidence" value="ECO:0007669"/>
    <property type="project" value="UniProtKB-SubCell"/>
</dbReference>
<dbReference type="AlphaFoldDB" id="A0A6A4V0Q5"/>
<dbReference type="PANTHER" id="PTHR45894">
    <property type="entry name" value="RNA-BINDING PROTEIN 8A"/>
    <property type="match status" value="1"/>
</dbReference>
<gene>
    <name evidence="13" type="primary">tsu</name>
    <name evidence="13" type="ORF">FJT64_001483</name>
</gene>
<dbReference type="Proteomes" id="UP000440578">
    <property type="component" value="Unassembled WGS sequence"/>
</dbReference>
<feature type="region of interest" description="Disordered" evidence="11">
    <location>
        <begin position="30"/>
        <end position="64"/>
    </location>
</feature>
<evidence type="ECO:0000256" key="10">
    <source>
        <dbReference type="RuleBase" id="RU361239"/>
    </source>
</evidence>
<comment type="similarity">
    <text evidence="1 10">Belongs to the RBM8A family.</text>
</comment>
<dbReference type="Gene3D" id="3.30.70.330">
    <property type="match status" value="1"/>
</dbReference>
<evidence type="ECO:0000256" key="1">
    <source>
        <dbReference type="ARBA" id="ARBA00007987"/>
    </source>
</evidence>
<comment type="subcellular location">
    <subcellularLocation>
        <location evidence="10">Nucleus</location>
    </subcellularLocation>
    <subcellularLocation>
        <location evidence="10">Nucleus speckle</location>
    </subcellularLocation>
    <subcellularLocation>
        <location evidence="10">Cytoplasm</location>
    </subcellularLocation>
</comment>
<dbReference type="InterPro" id="IPR033744">
    <property type="entry name" value="RRM_RBM8"/>
</dbReference>
<evidence type="ECO:0000256" key="6">
    <source>
        <dbReference type="ARBA" id="ARBA00022884"/>
    </source>
</evidence>
<dbReference type="GO" id="GO:0006397">
    <property type="term" value="P:mRNA processing"/>
    <property type="evidence" value="ECO:0007669"/>
    <property type="project" value="UniProtKB-KW"/>
</dbReference>
<keyword evidence="3 10" id="KW-0963">Cytoplasm</keyword>
<dbReference type="PROSITE" id="PS50102">
    <property type="entry name" value="RRM"/>
    <property type="match status" value="1"/>
</dbReference>
<dbReference type="EMBL" id="VIIS01002208">
    <property type="protein sequence ID" value="KAF0287225.1"/>
    <property type="molecule type" value="Genomic_DNA"/>
</dbReference>
<reference evidence="13 14" key="1">
    <citation type="submission" date="2019-07" db="EMBL/GenBank/DDBJ databases">
        <title>Draft genome assembly of a fouling barnacle, Amphibalanus amphitrite (Darwin, 1854): The first reference genome for Thecostraca.</title>
        <authorList>
            <person name="Kim W."/>
        </authorList>
    </citation>
    <scope>NUCLEOTIDE SEQUENCE [LARGE SCALE GENOMIC DNA]</scope>
    <source>
        <strain evidence="13">SNU_AA5</strain>
        <tissue evidence="13">Soma without cirri and trophi</tissue>
    </source>
</reference>
<accession>A0A6A4V0Q5</accession>
<evidence type="ECO:0000256" key="5">
    <source>
        <dbReference type="ARBA" id="ARBA00022816"/>
    </source>
</evidence>
<dbReference type="InterPro" id="IPR000504">
    <property type="entry name" value="RRM_dom"/>
</dbReference>
<keyword evidence="14" id="KW-1185">Reference proteome</keyword>
<comment type="subunit">
    <text evidence="10">Heterodimer with MAGOH. Part of the mRNA splicing-dependent exon junction complex (EJC) complex; the core complex contains CASC3, EIF4A3, MAGOH and RBM8A.</text>
</comment>
<dbReference type="FunFam" id="3.30.70.330:FF:000157">
    <property type="entry name" value="RNA-binding protein 8A"/>
    <property type="match status" value="1"/>
</dbReference>
<dbReference type="InterPro" id="IPR035979">
    <property type="entry name" value="RBD_domain_sf"/>
</dbReference>
<proteinExistence type="inferred from homology"/>
<sequence>MADVLDMEDVEEFEVDEEGDQGIVKLKEKARKRKGRGFDGERAARNDTRHRDYEGVEGDNDGEPGPCRSVEGWILFVTGVHEEAQEDDIHDKFADFGSIKNIHLNMDRRTGFLKGYTLVEYETFKEAQSAIEALNGTDILGQTISVDWAFVKGPKKVRRDRDRRRR</sequence>
<dbReference type="GO" id="GO:0051028">
    <property type="term" value="P:mRNA transport"/>
    <property type="evidence" value="ECO:0007669"/>
    <property type="project" value="UniProtKB-KW"/>
</dbReference>
<comment type="caution">
    <text evidence="13">The sequence shown here is derived from an EMBL/GenBank/DDBJ whole genome shotgun (WGS) entry which is preliminary data.</text>
</comment>
<dbReference type="OrthoDB" id="15688at2759"/>
<keyword evidence="8 10" id="KW-0539">Nucleus</keyword>
<dbReference type="InterPro" id="IPR008111">
    <property type="entry name" value="RNA-bd_8"/>
</dbReference>
<dbReference type="SUPFAM" id="SSF54928">
    <property type="entry name" value="RNA-binding domain, RBD"/>
    <property type="match status" value="1"/>
</dbReference>
<organism evidence="13 14">
    <name type="scientific">Amphibalanus amphitrite</name>
    <name type="common">Striped barnacle</name>
    <name type="synonym">Balanus amphitrite</name>
    <dbReference type="NCBI Taxonomy" id="1232801"/>
    <lineage>
        <taxon>Eukaryota</taxon>
        <taxon>Metazoa</taxon>
        <taxon>Ecdysozoa</taxon>
        <taxon>Arthropoda</taxon>
        <taxon>Crustacea</taxon>
        <taxon>Multicrustacea</taxon>
        <taxon>Cirripedia</taxon>
        <taxon>Thoracica</taxon>
        <taxon>Thoracicalcarea</taxon>
        <taxon>Balanomorpha</taxon>
        <taxon>Balanoidea</taxon>
        <taxon>Balanidae</taxon>
        <taxon>Amphibalaninae</taxon>
        <taxon>Amphibalanus</taxon>
    </lineage>
</organism>
<dbReference type="Pfam" id="PF00076">
    <property type="entry name" value="RRM_1"/>
    <property type="match status" value="1"/>
</dbReference>
<feature type="domain" description="RRM" evidence="12">
    <location>
        <begin position="73"/>
        <end position="151"/>
    </location>
</feature>
<dbReference type="GO" id="GO:0003729">
    <property type="term" value="F:mRNA binding"/>
    <property type="evidence" value="ECO:0007669"/>
    <property type="project" value="InterPro"/>
</dbReference>
<dbReference type="SMART" id="SM00360">
    <property type="entry name" value="RRM"/>
    <property type="match status" value="1"/>
</dbReference>
<dbReference type="GO" id="GO:0016607">
    <property type="term" value="C:nuclear speck"/>
    <property type="evidence" value="ECO:0007669"/>
    <property type="project" value="UniProtKB-SubCell"/>
</dbReference>
<evidence type="ECO:0000256" key="11">
    <source>
        <dbReference type="SAM" id="MobiDB-lite"/>
    </source>
</evidence>
<evidence type="ECO:0000256" key="7">
    <source>
        <dbReference type="ARBA" id="ARBA00023187"/>
    </source>
</evidence>
<keyword evidence="5 10" id="KW-0509">mRNA transport</keyword>
<feature type="compositionally biased region" description="Basic and acidic residues" evidence="11">
    <location>
        <begin position="36"/>
        <end position="54"/>
    </location>
</feature>
<evidence type="ECO:0000259" key="12">
    <source>
        <dbReference type="PROSITE" id="PS50102"/>
    </source>
</evidence>
<evidence type="ECO:0000256" key="3">
    <source>
        <dbReference type="ARBA" id="ARBA00022490"/>
    </source>
</evidence>
<dbReference type="InterPro" id="IPR012677">
    <property type="entry name" value="Nucleotide-bd_a/b_plait_sf"/>
</dbReference>
<keyword evidence="7 10" id="KW-0508">mRNA splicing</keyword>